<dbReference type="SUPFAM" id="SSF103473">
    <property type="entry name" value="MFS general substrate transporter"/>
    <property type="match status" value="1"/>
</dbReference>
<name>A0A3P3XJI2_9SPIR</name>
<dbReference type="PANTHER" id="PTHR23514:SF3">
    <property type="entry name" value="BYPASS OF STOP CODON PROTEIN 6"/>
    <property type="match status" value="1"/>
</dbReference>
<evidence type="ECO:0000256" key="1">
    <source>
        <dbReference type="ARBA" id="ARBA00004127"/>
    </source>
</evidence>
<feature type="transmembrane region" description="Helical" evidence="7">
    <location>
        <begin position="40"/>
        <end position="59"/>
    </location>
</feature>
<feature type="transmembrane region" description="Helical" evidence="7">
    <location>
        <begin position="71"/>
        <end position="92"/>
    </location>
</feature>
<gene>
    <name evidence="9" type="ORF">SPIROBIBN47_290190</name>
</gene>
<dbReference type="Gene3D" id="1.20.1250.20">
    <property type="entry name" value="MFS general substrate transporter like domains"/>
    <property type="match status" value="2"/>
</dbReference>
<dbReference type="GO" id="GO:0016020">
    <property type="term" value="C:membrane"/>
    <property type="evidence" value="ECO:0007669"/>
    <property type="project" value="TreeGrafter"/>
</dbReference>
<accession>A0A3P3XJI2</accession>
<feature type="transmembrane region" description="Helical" evidence="7">
    <location>
        <begin position="371"/>
        <end position="389"/>
    </location>
</feature>
<proteinExistence type="inferred from homology"/>
<evidence type="ECO:0000256" key="7">
    <source>
        <dbReference type="SAM" id="Phobius"/>
    </source>
</evidence>
<dbReference type="EMBL" id="FWDM01000022">
    <property type="protein sequence ID" value="SLM13750.1"/>
    <property type="molecule type" value="Genomic_DNA"/>
</dbReference>
<organism evidence="9">
    <name type="scientific">uncultured spirochete</name>
    <dbReference type="NCBI Taxonomy" id="156406"/>
    <lineage>
        <taxon>Bacteria</taxon>
        <taxon>Pseudomonadati</taxon>
        <taxon>Spirochaetota</taxon>
        <taxon>Spirochaetia</taxon>
        <taxon>Spirochaetales</taxon>
        <taxon>environmental samples</taxon>
    </lineage>
</organism>
<evidence type="ECO:0000313" key="9">
    <source>
        <dbReference type="EMBL" id="SLM13750.1"/>
    </source>
</evidence>
<comment type="similarity">
    <text evidence="2">Belongs to the major facilitator superfamily.</text>
</comment>
<feature type="transmembrane region" description="Helical" evidence="7">
    <location>
        <begin position="164"/>
        <end position="188"/>
    </location>
</feature>
<evidence type="ECO:0000256" key="6">
    <source>
        <dbReference type="ARBA" id="ARBA00023136"/>
    </source>
</evidence>
<sequence>MLVEKRFFPLYIVLFCVYTLFGISMTVIGATLPKIFADFGWSYTTAGAVIALGSVGYFLSSYVAGILLSALGFRLTISFALLFIFIGLEFFAATPTPWLNMLLYFIVGVGQGGIELAVDWGTLRMEGPGGGRAMSLMHGAFSIGAFVGPLIIAILISARLQWTLVYRGIGVLFFLIAIFLQFMPLSALGRDRGHAPGSSRRDLFKHPAYWLGFFALFVYVGVELGISNWIAEYFVSVFKTPIPTGSFMVSLFWAGLLLGRFGLPVIQRSITREKILISLSVVMAVSVIGLATVGFLGTGALLNVIAGMLVMLSGFGCSIIYPTVMSIIGDFFPHTQSEAVGFAAMGGGMGGFAFPYLMSGISAAWGIRTGFLTYALFSLVIVALNVSIVRAEHNGGIIKST</sequence>
<keyword evidence="4 7" id="KW-0812">Transmembrane</keyword>
<feature type="transmembrane region" description="Helical" evidence="7">
    <location>
        <begin position="340"/>
        <end position="365"/>
    </location>
</feature>
<keyword evidence="6 7" id="KW-0472">Membrane</keyword>
<dbReference type="InterPro" id="IPR020846">
    <property type="entry name" value="MFS_dom"/>
</dbReference>
<dbReference type="InterPro" id="IPR036259">
    <property type="entry name" value="MFS_trans_sf"/>
</dbReference>
<feature type="transmembrane region" description="Helical" evidence="7">
    <location>
        <begin position="98"/>
        <end position="118"/>
    </location>
</feature>
<feature type="transmembrane region" description="Helical" evidence="7">
    <location>
        <begin position="304"/>
        <end position="328"/>
    </location>
</feature>
<reference evidence="9" key="1">
    <citation type="submission" date="2017-02" db="EMBL/GenBank/DDBJ databases">
        <authorList>
            <person name="Regsiter A."/>
            <person name="William W."/>
        </authorList>
    </citation>
    <scope>NUCLEOTIDE SEQUENCE</scope>
    <source>
        <strain evidence="9">Bib</strain>
    </source>
</reference>
<dbReference type="InterPro" id="IPR011701">
    <property type="entry name" value="MFS"/>
</dbReference>
<dbReference type="Pfam" id="PF07690">
    <property type="entry name" value="MFS_1"/>
    <property type="match status" value="2"/>
</dbReference>
<feature type="transmembrane region" description="Helical" evidence="7">
    <location>
        <begin position="242"/>
        <end position="263"/>
    </location>
</feature>
<evidence type="ECO:0000256" key="4">
    <source>
        <dbReference type="ARBA" id="ARBA00022692"/>
    </source>
</evidence>
<evidence type="ECO:0000259" key="8">
    <source>
        <dbReference type="PROSITE" id="PS50850"/>
    </source>
</evidence>
<feature type="transmembrane region" description="Helical" evidence="7">
    <location>
        <begin position="275"/>
        <end position="298"/>
    </location>
</feature>
<dbReference type="GO" id="GO:0012505">
    <property type="term" value="C:endomembrane system"/>
    <property type="evidence" value="ECO:0007669"/>
    <property type="project" value="UniProtKB-SubCell"/>
</dbReference>
<comment type="subcellular location">
    <subcellularLocation>
        <location evidence="1">Endomembrane system</location>
        <topology evidence="1">Multi-pass membrane protein</topology>
    </subcellularLocation>
</comment>
<feature type="transmembrane region" description="Helical" evidence="7">
    <location>
        <begin position="208"/>
        <end position="230"/>
    </location>
</feature>
<dbReference type="InterPro" id="IPR051788">
    <property type="entry name" value="MFS_Transporter"/>
</dbReference>
<evidence type="ECO:0000256" key="3">
    <source>
        <dbReference type="ARBA" id="ARBA00022448"/>
    </source>
</evidence>
<keyword evidence="5 7" id="KW-1133">Transmembrane helix</keyword>
<feature type="domain" description="Major facilitator superfamily (MFS) profile" evidence="8">
    <location>
        <begin position="10"/>
        <end position="393"/>
    </location>
</feature>
<feature type="transmembrane region" description="Helical" evidence="7">
    <location>
        <begin position="139"/>
        <end position="158"/>
    </location>
</feature>
<dbReference type="PROSITE" id="PS50850">
    <property type="entry name" value="MFS"/>
    <property type="match status" value="1"/>
</dbReference>
<keyword evidence="3" id="KW-0813">Transport</keyword>
<evidence type="ECO:0000256" key="5">
    <source>
        <dbReference type="ARBA" id="ARBA00022989"/>
    </source>
</evidence>
<dbReference type="AlphaFoldDB" id="A0A3P3XJI2"/>
<dbReference type="PANTHER" id="PTHR23514">
    <property type="entry name" value="BYPASS OF STOP CODON PROTEIN 6"/>
    <property type="match status" value="1"/>
</dbReference>
<evidence type="ECO:0000256" key="2">
    <source>
        <dbReference type="ARBA" id="ARBA00008335"/>
    </source>
</evidence>
<dbReference type="GO" id="GO:0022857">
    <property type="term" value="F:transmembrane transporter activity"/>
    <property type="evidence" value="ECO:0007669"/>
    <property type="project" value="InterPro"/>
</dbReference>
<feature type="transmembrane region" description="Helical" evidence="7">
    <location>
        <begin position="7"/>
        <end position="28"/>
    </location>
</feature>
<protein>
    <recommendedName>
        <fullName evidence="8">Major facilitator superfamily (MFS) profile domain-containing protein</fullName>
    </recommendedName>
</protein>